<feature type="coiled-coil region" evidence="1">
    <location>
        <begin position="83"/>
        <end position="110"/>
    </location>
</feature>
<evidence type="ECO:0000313" key="3">
    <source>
        <dbReference type="Proteomes" id="UP001174694"/>
    </source>
</evidence>
<sequence>MVIRFYFSDQRWHLVCKSRNLEDASSSIEGDLGDSMVQYVDRLQVKDITKIPLNLTAEQSASVLTHPLVRKLTSELRGLRPDSARYLNTRRKLRNAKQTLRRELRERIRDEWTDEQAVDDIRRQLRGIGFAEPIA</sequence>
<proteinExistence type="predicted"/>
<dbReference type="Proteomes" id="UP001174694">
    <property type="component" value="Unassembled WGS sequence"/>
</dbReference>
<gene>
    <name evidence="2" type="ORF">NKR23_g12117</name>
</gene>
<dbReference type="Pfam" id="PF11917">
    <property type="entry name" value="DUF3435"/>
    <property type="match status" value="1"/>
</dbReference>
<organism evidence="2 3">
    <name type="scientific">Pleurostoma richardsiae</name>
    <dbReference type="NCBI Taxonomy" id="41990"/>
    <lineage>
        <taxon>Eukaryota</taxon>
        <taxon>Fungi</taxon>
        <taxon>Dikarya</taxon>
        <taxon>Ascomycota</taxon>
        <taxon>Pezizomycotina</taxon>
        <taxon>Sordariomycetes</taxon>
        <taxon>Sordariomycetidae</taxon>
        <taxon>Calosphaeriales</taxon>
        <taxon>Pleurostomataceae</taxon>
        <taxon>Pleurostoma</taxon>
    </lineage>
</organism>
<reference evidence="2" key="1">
    <citation type="submission" date="2022-07" db="EMBL/GenBank/DDBJ databases">
        <title>Fungi with potential for degradation of polypropylene.</title>
        <authorList>
            <person name="Gostincar C."/>
        </authorList>
    </citation>
    <scope>NUCLEOTIDE SEQUENCE</scope>
    <source>
        <strain evidence="2">EXF-13308</strain>
    </source>
</reference>
<keyword evidence="1" id="KW-0175">Coiled coil</keyword>
<dbReference type="AlphaFoldDB" id="A0AA38R8T9"/>
<dbReference type="EMBL" id="JANBVO010000084">
    <property type="protein sequence ID" value="KAJ9130601.1"/>
    <property type="molecule type" value="Genomic_DNA"/>
</dbReference>
<dbReference type="InterPro" id="IPR021842">
    <property type="entry name" value="DUF3435"/>
</dbReference>
<evidence type="ECO:0000256" key="1">
    <source>
        <dbReference type="SAM" id="Coils"/>
    </source>
</evidence>
<feature type="non-terminal residue" evidence="2">
    <location>
        <position position="1"/>
    </location>
</feature>
<evidence type="ECO:0000313" key="2">
    <source>
        <dbReference type="EMBL" id="KAJ9130601.1"/>
    </source>
</evidence>
<protein>
    <submittedName>
        <fullName evidence="2">Uncharacterized protein</fullName>
    </submittedName>
</protein>
<keyword evidence="3" id="KW-1185">Reference proteome</keyword>
<name>A0AA38R8T9_9PEZI</name>
<accession>A0AA38R8T9</accession>
<comment type="caution">
    <text evidence="2">The sequence shown here is derived from an EMBL/GenBank/DDBJ whole genome shotgun (WGS) entry which is preliminary data.</text>
</comment>